<keyword evidence="3" id="KW-1185">Reference proteome</keyword>
<dbReference type="Pfam" id="PF12728">
    <property type="entry name" value="HTH_17"/>
    <property type="match status" value="1"/>
</dbReference>
<protein>
    <submittedName>
        <fullName evidence="2">Helix-turn-helix domain-containing protein</fullName>
    </submittedName>
</protein>
<dbReference type="EMBL" id="JASNJD010000004">
    <property type="protein sequence ID" value="MDK3017600.1"/>
    <property type="molecule type" value="Genomic_DNA"/>
</dbReference>
<accession>A0ABT7EZC0</accession>
<dbReference type="InterPro" id="IPR010093">
    <property type="entry name" value="SinI_DNA-bd"/>
</dbReference>
<gene>
    <name evidence="2" type="ORF">QO033_07915</name>
</gene>
<evidence type="ECO:0000259" key="1">
    <source>
        <dbReference type="Pfam" id="PF12728"/>
    </source>
</evidence>
<evidence type="ECO:0000313" key="2">
    <source>
        <dbReference type="EMBL" id="MDK3017600.1"/>
    </source>
</evidence>
<dbReference type="InterPro" id="IPR041657">
    <property type="entry name" value="HTH_17"/>
</dbReference>
<dbReference type="NCBIfam" id="TIGR01764">
    <property type="entry name" value="excise"/>
    <property type="match status" value="1"/>
</dbReference>
<dbReference type="Proteomes" id="UP001243757">
    <property type="component" value="Unassembled WGS sequence"/>
</dbReference>
<organism evidence="2 3">
    <name type="scientific">Pseudodonghicola flavimaris</name>
    <dbReference type="NCBI Taxonomy" id="3050036"/>
    <lineage>
        <taxon>Bacteria</taxon>
        <taxon>Pseudomonadati</taxon>
        <taxon>Pseudomonadota</taxon>
        <taxon>Alphaproteobacteria</taxon>
        <taxon>Rhodobacterales</taxon>
        <taxon>Paracoccaceae</taxon>
        <taxon>Pseudodonghicola</taxon>
    </lineage>
</organism>
<evidence type="ECO:0000313" key="3">
    <source>
        <dbReference type="Proteomes" id="UP001243757"/>
    </source>
</evidence>
<feature type="domain" description="Helix-turn-helix" evidence="1">
    <location>
        <begin position="38"/>
        <end position="77"/>
    </location>
</feature>
<comment type="caution">
    <text evidence="2">The sequence shown here is derived from an EMBL/GenBank/DDBJ whole genome shotgun (WGS) entry which is preliminary data.</text>
</comment>
<proteinExistence type="predicted"/>
<dbReference type="RefSeq" id="WP_284480412.1">
    <property type="nucleotide sequence ID" value="NZ_JASNJD010000004.1"/>
</dbReference>
<name>A0ABT7EZC0_9RHOB</name>
<reference evidence="2 3" key="1">
    <citation type="submission" date="2023-05" db="EMBL/GenBank/DDBJ databases">
        <title>Pseudodonghicola sp. nov.</title>
        <authorList>
            <person name="Huang J."/>
        </authorList>
    </citation>
    <scope>NUCLEOTIDE SEQUENCE [LARGE SCALE GENOMIC DNA]</scope>
    <source>
        <strain evidence="2 3">IC7</strain>
    </source>
</reference>
<sequence>MTQQLIAVDANALGQVLKRLDTLETLIRDVKLVAREEWVSIQEAARLLQCDPSTIRRKINSGELQAKGSGKSRRVRLD</sequence>